<organism evidence="8 9">
    <name type="scientific">Algisphaera agarilytica</name>
    <dbReference type="NCBI Taxonomy" id="1385975"/>
    <lineage>
        <taxon>Bacteria</taxon>
        <taxon>Pseudomonadati</taxon>
        <taxon>Planctomycetota</taxon>
        <taxon>Phycisphaerae</taxon>
        <taxon>Phycisphaerales</taxon>
        <taxon>Phycisphaeraceae</taxon>
        <taxon>Algisphaera</taxon>
    </lineage>
</organism>
<dbReference type="UniPathway" id="UPA00246"/>
<dbReference type="GO" id="GO:0008880">
    <property type="term" value="F:glucuronate isomerase activity"/>
    <property type="evidence" value="ECO:0007669"/>
    <property type="project" value="UniProtKB-UniRule"/>
</dbReference>
<evidence type="ECO:0000256" key="2">
    <source>
        <dbReference type="ARBA" id="ARBA00004892"/>
    </source>
</evidence>
<dbReference type="Proteomes" id="UP000541810">
    <property type="component" value="Unassembled WGS sequence"/>
</dbReference>
<dbReference type="PANTHER" id="PTHR30068">
    <property type="entry name" value="URONATE ISOMERASE"/>
    <property type="match status" value="1"/>
</dbReference>
<protein>
    <recommendedName>
        <fullName evidence="5 7">Uronate isomerase</fullName>
        <ecNumber evidence="4 7">5.3.1.12</ecNumber>
    </recommendedName>
    <alternativeName>
        <fullName evidence="7">Glucuronate isomerase</fullName>
    </alternativeName>
    <alternativeName>
        <fullName evidence="7">Uronic isomerase</fullName>
    </alternativeName>
</protein>
<dbReference type="PANTHER" id="PTHR30068:SF4">
    <property type="entry name" value="URONATE ISOMERASE"/>
    <property type="match status" value="1"/>
</dbReference>
<evidence type="ECO:0000313" key="9">
    <source>
        <dbReference type="Proteomes" id="UP000541810"/>
    </source>
</evidence>
<evidence type="ECO:0000256" key="6">
    <source>
        <dbReference type="ARBA" id="ARBA00023235"/>
    </source>
</evidence>
<dbReference type="InterPro" id="IPR032466">
    <property type="entry name" value="Metal_Hydrolase"/>
</dbReference>
<evidence type="ECO:0000313" key="8">
    <source>
        <dbReference type="EMBL" id="MBB6428685.1"/>
    </source>
</evidence>
<dbReference type="GO" id="GO:0042840">
    <property type="term" value="P:D-glucuronate catabolic process"/>
    <property type="evidence" value="ECO:0007669"/>
    <property type="project" value="TreeGrafter"/>
</dbReference>
<dbReference type="EMBL" id="JACHGY010000001">
    <property type="protein sequence ID" value="MBB6428685.1"/>
    <property type="molecule type" value="Genomic_DNA"/>
</dbReference>
<evidence type="ECO:0000256" key="4">
    <source>
        <dbReference type="ARBA" id="ARBA00012546"/>
    </source>
</evidence>
<evidence type="ECO:0000256" key="1">
    <source>
        <dbReference type="ARBA" id="ARBA00001165"/>
    </source>
</evidence>
<evidence type="ECO:0000256" key="3">
    <source>
        <dbReference type="ARBA" id="ARBA00008397"/>
    </source>
</evidence>
<reference evidence="8 9" key="1">
    <citation type="submission" date="2020-08" db="EMBL/GenBank/DDBJ databases">
        <title>Genomic Encyclopedia of Type Strains, Phase IV (KMG-IV): sequencing the most valuable type-strain genomes for metagenomic binning, comparative biology and taxonomic classification.</title>
        <authorList>
            <person name="Goeker M."/>
        </authorList>
    </citation>
    <scope>NUCLEOTIDE SEQUENCE [LARGE SCALE GENOMIC DNA]</scope>
    <source>
        <strain evidence="8 9">DSM 103725</strain>
    </source>
</reference>
<keyword evidence="6 7" id="KW-0413">Isomerase</keyword>
<dbReference type="NCBIfam" id="NF002794">
    <property type="entry name" value="PRK02925.1"/>
    <property type="match status" value="1"/>
</dbReference>
<keyword evidence="9" id="KW-1185">Reference proteome</keyword>
<evidence type="ECO:0000256" key="7">
    <source>
        <dbReference type="HAMAP-Rule" id="MF_00675"/>
    </source>
</evidence>
<gene>
    <name evidence="7" type="primary">uxaC</name>
    <name evidence="8" type="ORF">HNQ40_000491</name>
</gene>
<dbReference type="Gene3D" id="3.20.20.140">
    <property type="entry name" value="Metal-dependent hydrolases"/>
    <property type="match status" value="1"/>
</dbReference>
<dbReference type="Pfam" id="PF02614">
    <property type="entry name" value="UxaC"/>
    <property type="match status" value="1"/>
</dbReference>
<dbReference type="EC" id="5.3.1.12" evidence="4 7"/>
<comment type="pathway">
    <text evidence="2 7">Carbohydrate metabolism; pentose and glucuronate interconversion.</text>
</comment>
<evidence type="ECO:0000256" key="5">
    <source>
        <dbReference type="ARBA" id="ARBA00020555"/>
    </source>
</evidence>
<dbReference type="SUPFAM" id="SSF51556">
    <property type="entry name" value="Metallo-dependent hydrolases"/>
    <property type="match status" value="1"/>
</dbReference>
<dbReference type="AlphaFoldDB" id="A0A7X0LIW8"/>
<comment type="catalytic activity">
    <reaction evidence="1 7">
        <text>D-glucuronate = D-fructuronate</text>
        <dbReference type="Rhea" id="RHEA:13049"/>
        <dbReference type="ChEBI" id="CHEBI:58720"/>
        <dbReference type="ChEBI" id="CHEBI:59863"/>
        <dbReference type="EC" id="5.3.1.12"/>
    </reaction>
</comment>
<dbReference type="HAMAP" id="MF_00675">
    <property type="entry name" value="UxaC"/>
    <property type="match status" value="1"/>
</dbReference>
<dbReference type="Gene3D" id="1.10.2020.10">
    <property type="entry name" value="uronate isomerase, domain 2, chain A"/>
    <property type="match status" value="1"/>
</dbReference>
<comment type="catalytic activity">
    <reaction evidence="7">
        <text>aldehydo-D-galacturonate = keto-D-tagaturonate</text>
        <dbReference type="Rhea" id="RHEA:27702"/>
        <dbReference type="ChEBI" id="CHEBI:12952"/>
        <dbReference type="ChEBI" id="CHEBI:17886"/>
    </reaction>
</comment>
<dbReference type="GO" id="GO:0019698">
    <property type="term" value="P:D-galacturonate catabolic process"/>
    <property type="evidence" value="ECO:0007669"/>
    <property type="project" value="TreeGrafter"/>
</dbReference>
<name>A0A7X0LIW8_9BACT</name>
<comment type="similarity">
    <text evidence="3 7">Belongs to the metallo-dependent hydrolases superfamily. Uronate isomerase family.</text>
</comment>
<sequence length="487" mass="55588">MTFLHDDFLLTNEPARRLFHDFAASMPIYDYHCHLPPADLSGNRRFANLTDVWLDGDHYKWRAMRAQGVDEYLISGNSEPYDKFLAFAKTIPHTLRNPLYHWTHLELRRYFGIDLLLNEATAREVWEEANRQLGDLPVSAIFQKFNVALVGTIDDPADDLAHHQQLNAQSPYPQTTVVPAFRPDRYHTMDDVEAWNTAVDQVGEAAGVKVRKLDDFLDALAKRHAFFNDNGCRLSDHGMSHLPEMACSEKKAREIFDRARGASDDWLDPDDLIDDAGHVSPLDELRFRSFLMTFFGRLDHAAGWTQQLHLGVIRNNNPYAMEQLGRDTGFDSICDTPQFAGLRRHLGTLAREQKLPQTILYNLNPKDNYLFATMAGNFQGVLPGVRPGHVQLGSGWWFLDQKEGMQWQLNALSNLGLLPHFIGMLTDSRSFLSYPRHEYFRRIICNLIGQDAEAGELPNDLDLLGGVVQNICFNNARDYFGMPLRGR</sequence>
<accession>A0A7X0LIW8</accession>
<dbReference type="InterPro" id="IPR003766">
    <property type="entry name" value="Uronate_isomerase"/>
</dbReference>
<comment type="caution">
    <text evidence="8">The sequence shown here is derived from an EMBL/GenBank/DDBJ whole genome shotgun (WGS) entry which is preliminary data.</text>
</comment>
<dbReference type="RefSeq" id="WP_184676044.1">
    <property type="nucleotide sequence ID" value="NZ_JACHGY010000001.1"/>
</dbReference>
<proteinExistence type="inferred from homology"/>